<protein>
    <submittedName>
        <fullName evidence="1">Uncharacterized protein</fullName>
    </submittedName>
</protein>
<dbReference type="EMBL" id="MU275895">
    <property type="protein sequence ID" value="KAI0047898.1"/>
    <property type="molecule type" value="Genomic_DNA"/>
</dbReference>
<gene>
    <name evidence="1" type="ORF">FA95DRAFT_1558557</name>
</gene>
<proteinExistence type="predicted"/>
<accession>A0ACB8RVH6</accession>
<keyword evidence="2" id="KW-1185">Reference proteome</keyword>
<dbReference type="Proteomes" id="UP000814033">
    <property type="component" value="Unassembled WGS sequence"/>
</dbReference>
<name>A0ACB8RVH6_9AGAM</name>
<reference evidence="1" key="2">
    <citation type="journal article" date="2022" name="New Phytol.">
        <title>Evolutionary transition to the ectomycorrhizal habit in the genomes of a hyperdiverse lineage of mushroom-forming fungi.</title>
        <authorList>
            <person name="Looney B."/>
            <person name="Miyauchi S."/>
            <person name="Morin E."/>
            <person name="Drula E."/>
            <person name="Courty P.E."/>
            <person name="Kohler A."/>
            <person name="Kuo A."/>
            <person name="LaButti K."/>
            <person name="Pangilinan J."/>
            <person name="Lipzen A."/>
            <person name="Riley R."/>
            <person name="Andreopoulos W."/>
            <person name="He G."/>
            <person name="Johnson J."/>
            <person name="Nolan M."/>
            <person name="Tritt A."/>
            <person name="Barry K.W."/>
            <person name="Grigoriev I.V."/>
            <person name="Nagy L.G."/>
            <person name="Hibbett D."/>
            <person name="Henrissat B."/>
            <person name="Matheny P.B."/>
            <person name="Labbe J."/>
            <person name="Martin F.M."/>
        </authorList>
    </citation>
    <scope>NUCLEOTIDE SEQUENCE</scope>
    <source>
        <strain evidence="1">FP105234-sp</strain>
    </source>
</reference>
<sequence length="396" mass="45372">MAFEAYFSVAQRSPTTKWRARLSRMRAVMFPVVEWTPAPSTWSELPVELVSEILIYTALASRQDAFNLCLVSSSVRRLILPCLYHNVLLRTAEQVPLFAAPFTPKRSPFALLGAPPSTKLVAHVPVHSLALAVPPKRPSIEQTLERIANALTSIENLAISAQLLGAHAYWLRKHTIRPHTVMLYHLGRPHPVNFREPCLANVTHLHTSTLTGFHGSSICDLPQLTHVALCTRIRQTDYTIQEVKRGVTVLLASCKNLSMVVLSLDVPPPREPSPEAERWYGQLKTWYSTMRTLHDPRLYILPFARRPRLEWRYVTESGPDVFELARRWREAEDTPNLSVRRRKLDEMRAEVWAAEYAFPTWKTDREWDVDLTQSPEYQYGRNSGLDISDTDTIMTW</sequence>
<evidence type="ECO:0000313" key="2">
    <source>
        <dbReference type="Proteomes" id="UP000814033"/>
    </source>
</evidence>
<reference evidence="1" key="1">
    <citation type="submission" date="2021-02" db="EMBL/GenBank/DDBJ databases">
        <authorList>
            <consortium name="DOE Joint Genome Institute"/>
            <person name="Ahrendt S."/>
            <person name="Looney B.P."/>
            <person name="Miyauchi S."/>
            <person name="Morin E."/>
            <person name="Drula E."/>
            <person name="Courty P.E."/>
            <person name="Chicoki N."/>
            <person name="Fauchery L."/>
            <person name="Kohler A."/>
            <person name="Kuo A."/>
            <person name="Labutti K."/>
            <person name="Pangilinan J."/>
            <person name="Lipzen A."/>
            <person name="Riley R."/>
            <person name="Andreopoulos W."/>
            <person name="He G."/>
            <person name="Johnson J."/>
            <person name="Barry K.W."/>
            <person name="Grigoriev I.V."/>
            <person name="Nagy L."/>
            <person name="Hibbett D."/>
            <person name="Henrissat B."/>
            <person name="Matheny P.B."/>
            <person name="Labbe J."/>
            <person name="Martin F."/>
        </authorList>
    </citation>
    <scope>NUCLEOTIDE SEQUENCE</scope>
    <source>
        <strain evidence="1">FP105234-sp</strain>
    </source>
</reference>
<organism evidence="1 2">
    <name type="scientific">Auriscalpium vulgare</name>
    <dbReference type="NCBI Taxonomy" id="40419"/>
    <lineage>
        <taxon>Eukaryota</taxon>
        <taxon>Fungi</taxon>
        <taxon>Dikarya</taxon>
        <taxon>Basidiomycota</taxon>
        <taxon>Agaricomycotina</taxon>
        <taxon>Agaricomycetes</taxon>
        <taxon>Russulales</taxon>
        <taxon>Auriscalpiaceae</taxon>
        <taxon>Auriscalpium</taxon>
    </lineage>
</organism>
<evidence type="ECO:0000313" key="1">
    <source>
        <dbReference type="EMBL" id="KAI0047898.1"/>
    </source>
</evidence>
<comment type="caution">
    <text evidence="1">The sequence shown here is derived from an EMBL/GenBank/DDBJ whole genome shotgun (WGS) entry which is preliminary data.</text>
</comment>